<organism evidence="11 12">
    <name type="scientific">Anaeromicrobium sediminis</name>
    <dbReference type="NCBI Taxonomy" id="1478221"/>
    <lineage>
        <taxon>Bacteria</taxon>
        <taxon>Bacillati</taxon>
        <taxon>Bacillota</taxon>
        <taxon>Clostridia</taxon>
        <taxon>Peptostreptococcales</taxon>
        <taxon>Thermotaleaceae</taxon>
        <taxon>Anaeromicrobium</taxon>
    </lineage>
</organism>
<feature type="binding site" evidence="8">
    <location>
        <position position="142"/>
    </location>
    <ligand>
        <name>IMP</name>
        <dbReference type="ChEBI" id="CHEBI:58053"/>
        <note>ligand shared between dimeric partners</note>
    </ligand>
</feature>
<dbReference type="GO" id="GO:0044208">
    <property type="term" value="P:'de novo' AMP biosynthetic process"/>
    <property type="evidence" value="ECO:0007669"/>
    <property type="project" value="UniProtKB-UniRule"/>
</dbReference>
<proteinExistence type="inferred from homology"/>
<dbReference type="OrthoDB" id="9807553at2"/>
<keyword evidence="5 8" id="KW-0658">Purine biosynthesis</keyword>
<comment type="subcellular location">
    <subcellularLocation>
        <location evidence="8">Cytoplasm</location>
    </subcellularLocation>
</comment>
<feature type="binding site" evidence="8">
    <location>
        <begin position="412"/>
        <end position="414"/>
    </location>
    <ligand>
        <name>GTP</name>
        <dbReference type="ChEBI" id="CHEBI:37565"/>
    </ligand>
</feature>
<feature type="binding site" evidence="8">
    <location>
        <position position="304"/>
    </location>
    <ligand>
        <name>GTP</name>
        <dbReference type="ChEBI" id="CHEBI:37565"/>
    </ligand>
</feature>
<evidence type="ECO:0000256" key="1">
    <source>
        <dbReference type="ARBA" id="ARBA00011738"/>
    </source>
</evidence>
<feature type="binding site" evidence="8">
    <location>
        <begin position="12"/>
        <end position="18"/>
    </location>
    <ligand>
        <name>GTP</name>
        <dbReference type="ChEBI" id="CHEBI:37565"/>
    </ligand>
</feature>
<comment type="similarity">
    <text evidence="8 10">Belongs to the adenylosuccinate synthetase family.</text>
</comment>
<evidence type="ECO:0000256" key="4">
    <source>
        <dbReference type="ARBA" id="ARBA00022741"/>
    </source>
</evidence>
<keyword evidence="2 8" id="KW-0436">Ligase</keyword>
<evidence type="ECO:0000313" key="12">
    <source>
        <dbReference type="Proteomes" id="UP000216024"/>
    </source>
</evidence>
<comment type="pathway">
    <text evidence="8 10">Purine metabolism; AMP biosynthesis via de novo pathway; AMP from IMP: step 1/2.</text>
</comment>
<dbReference type="CDD" id="cd03108">
    <property type="entry name" value="AdSS"/>
    <property type="match status" value="1"/>
</dbReference>
<dbReference type="EMBL" id="NIBG01000015">
    <property type="protein sequence ID" value="PAB58480.1"/>
    <property type="molecule type" value="Genomic_DNA"/>
</dbReference>
<dbReference type="Gene3D" id="1.10.300.10">
    <property type="entry name" value="Adenylosuccinate Synthetase, subunit A, domain 2"/>
    <property type="match status" value="1"/>
</dbReference>
<evidence type="ECO:0000256" key="6">
    <source>
        <dbReference type="ARBA" id="ARBA00022842"/>
    </source>
</evidence>
<feature type="binding site" description="in other chain" evidence="8">
    <location>
        <position position="302"/>
    </location>
    <ligand>
        <name>IMP</name>
        <dbReference type="ChEBI" id="CHEBI:58053"/>
        <note>ligand shared between dimeric partners</note>
    </ligand>
</feature>
<feature type="binding site" description="in other chain" evidence="8">
    <location>
        <position position="238"/>
    </location>
    <ligand>
        <name>IMP</name>
        <dbReference type="ChEBI" id="CHEBI:58053"/>
        <note>ligand shared between dimeric partners</note>
    </ligand>
</feature>
<dbReference type="Gene3D" id="3.90.170.10">
    <property type="entry name" value="Adenylosuccinate Synthetase, subunit A, domain 3"/>
    <property type="match status" value="1"/>
</dbReference>
<keyword evidence="12" id="KW-1185">Reference proteome</keyword>
<dbReference type="Gene3D" id="3.40.440.10">
    <property type="entry name" value="Adenylosuccinate Synthetase, subunit A, domain 1"/>
    <property type="match status" value="1"/>
</dbReference>
<protein>
    <recommendedName>
        <fullName evidence="8 10">Adenylosuccinate synthetase</fullName>
        <shortName evidence="8">AMPSase</shortName>
        <shortName evidence="8">AdSS</shortName>
        <ecNumber evidence="8 10">6.3.4.4</ecNumber>
    </recommendedName>
    <alternativeName>
        <fullName evidence="8">IMP--aspartate ligase</fullName>
    </alternativeName>
</protein>
<keyword evidence="6 8" id="KW-0460">Magnesium</keyword>
<comment type="catalytic activity">
    <reaction evidence="8 10">
        <text>IMP + L-aspartate + GTP = N(6)-(1,2-dicarboxyethyl)-AMP + GDP + phosphate + 2 H(+)</text>
        <dbReference type="Rhea" id="RHEA:15753"/>
        <dbReference type="ChEBI" id="CHEBI:15378"/>
        <dbReference type="ChEBI" id="CHEBI:29991"/>
        <dbReference type="ChEBI" id="CHEBI:37565"/>
        <dbReference type="ChEBI" id="CHEBI:43474"/>
        <dbReference type="ChEBI" id="CHEBI:57567"/>
        <dbReference type="ChEBI" id="CHEBI:58053"/>
        <dbReference type="ChEBI" id="CHEBI:58189"/>
        <dbReference type="EC" id="6.3.4.4"/>
    </reaction>
</comment>
<dbReference type="NCBIfam" id="NF002223">
    <property type="entry name" value="PRK01117.1"/>
    <property type="match status" value="1"/>
</dbReference>
<dbReference type="Proteomes" id="UP000216024">
    <property type="component" value="Unassembled WGS sequence"/>
</dbReference>
<dbReference type="GO" id="GO:0000287">
    <property type="term" value="F:magnesium ion binding"/>
    <property type="evidence" value="ECO:0007669"/>
    <property type="project" value="UniProtKB-UniRule"/>
</dbReference>
<dbReference type="SUPFAM" id="SSF52540">
    <property type="entry name" value="P-loop containing nucleoside triphosphate hydrolases"/>
    <property type="match status" value="1"/>
</dbReference>
<feature type="binding site" evidence="8">
    <location>
        <begin position="330"/>
        <end position="332"/>
    </location>
    <ligand>
        <name>GTP</name>
        <dbReference type="ChEBI" id="CHEBI:37565"/>
    </ligand>
</feature>
<dbReference type="InterPro" id="IPR042109">
    <property type="entry name" value="Adenylosuccinate_synth_dom1"/>
</dbReference>
<evidence type="ECO:0000256" key="2">
    <source>
        <dbReference type="ARBA" id="ARBA00022598"/>
    </source>
</evidence>
<dbReference type="InterPro" id="IPR033128">
    <property type="entry name" value="Adenylosuccin_syn_Lys_AS"/>
</dbReference>
<dbReference type="RefSeq" id="WP_095134610.1">
    <property type="nucleotide sequence ID" value="NZ_NIBG01000015.1"/>
</dbReference>
<comment type="caution">
    <text evidence="11">The sequence shown here is derived from an EMBL/GenBank/DDBJ whole genome shotgun (WGS) entry which is preliminary data.</text>
</comment>
<name>A0A267MI53_9FIRM</name>
<dbReference type="UniPathway" id="UPA00075">
    <property type="reaction ID" value="UER00335"/>
</dbReference>
<feature type="binding site" description="in other chain" evidence="8">
    <location>
        <begin position="13"/>
        <end position="16"/>
    </location>
    <ligand>
        <name>IMP</name>
        <dbReference type="ChEBI" id="CHEBI:58053"/>
        <note>ligand shared between dimeric partners</note>
    </ligand>
</feature>
<evidence type="ECO:0000256" key="5">
    <source>
        <dbReference type="ARBA" id="ARBA00022755"/>
    </source>
</evidence>
<dbReference type="PANTHER" id="PTHR11846">
    <property type="entry name" value="ADENYLOSUCCINATE SYNTHETASE"/>
    <property type="match status" value="1"/>
</dbReference>
<dbReference type="AlphaFoldDB" id="A0A267MI53"/>
<feature type="active site" description="Proton donor" evidence="8">
    <location>
        <position position="41"/>
    </location>
</feature>
<feature type="binding site" description="in other chain" evidence="8">
    <location>
        <begin position="38"/>
        <end position="41"/>
    </location>
    <ligand>
        <name>IMP</name>
        <dbReference type="ChEBI" id="CHEBI:58053"/>
        <note>ligand shared between dimeric partners</note>
    </ligand>
</feature>
<evidence type="ECO:0000313" key="11">
    <source>
        <dbReference type="EMBL" id="PAB58480.1"/>
    </source>
</evidence>
<keyword evidence="7 8" id="KW-0342">GTP-binding</keyword>
<feature type="binding site" description="in other chain" evidence="8">
    <location>
        <position position="223"/>
    </location>
    <ligand>
        <name>IMP</name>
        <dbReference type="ChEBI" id="CHEBI:58053"/>
        <note>ligand shared between dimeric partners</note>
    </ligand>
</feature>
<sequence length="428" mass="47246">MSTVVIVGAQWGDEGKGKIIDYLAGESDVVVRAQGGNNAGHTVVVGDQKYALRLIPSGILYKDCINIIGNGVVFDPEGFLKEVETLEGQGVSADNIKISDRAHVIFPYHKKLDELAENKRGKSKIGTTKNGIGPCYMDKVERSGLRICDMMDTDTFEAKLRGQIEKKNEIIEKIYDGEKLDANKIVEDYLAYAEKIRKYVDDTTVTVYDAVKADKKVLFEGAQGTLLDIDLGTYPYVTSSHPTSGGFPIGAGIGPNMIEEVLGIVKAYTTRVGKGPCVTEEDNETGEKIRVAGNEFGTVTGRPRRCGWFDAVMVKYAARVNGLTAMSIMLLDVLTGFDKVKICTGYKIGDKIINHFPASLDVLAKCEPVYEELDGWHEDITNCESFDELPENAKNYLNRIEEILEVPVKIVSVGPKRKQTIIREKIFR</sequence>
<dbReference type="PANTHER" id="PTHR11846:SF0">
    <property type="entry name" value="ADENYLOSUCCINATE SYNTHETASE"/>
    <property type="match status" value="1"/>
</dbReference>
<comment type="cofactor">
    <cofactor evidence="8">
        <name>Mg(2+)</name>
        <dbReference type="ChEBI" id="CHEBI:18420"/>
    </cofactor>
    <text evidence="8">Binds 1 Mg(2+) ion per subunit.</text>
</comment>
<feature type="binding site" description="in other chain" evidence="8">
    <location>
        <position position="128"/>
    </location>
    <ligand>
        <name>IMP</name>
        <dbReference type="ChEBI" id="CHEBI:58053"/>
        <note>ligand shared between dimeric partners</note>
    </ligand>
</feature>
<dbReference type="InterPro" id="IPR042110">
    <property type="entry name" value="Adenylosuccinate_synth_dom2"/>
</dbReference>
<dbReference type="NCBIfam" id="TIGR00184">
    <property type="entry name" value="purA"/>
    <property type="match status" value="1"/>
</dbReference>
<dbReference type="EC" id="6.3.4.4" evidence="8 10"/>
<keyword evidence="3 8" id="KW-0479">Metal-binding</keyword>
<dbReference type="HAMAP" id="MF_00011">
    <property type="entry name" value="Adenylosucc_synth"/>
    <property type="match status" value="1"/>
</dbReference>
<evidence type="ECO:0000256" key="10">
    <source>
        <dbReference type="RuleBase" id="RU000520"/>
    </source>
</evidence>
<dbReference type="FunFam" id="3.90.170.10:FF:000001">
    <property type="entry name" value="Adenylosuccinate synthetase"/>
    <property type="match status" value="1"/>
</dbReference>
<dbReference type="InterPro" id="IPR027417">
    <property type="entry name" value="P-loop_NTPase"/>
</dbReference>
<gene>
    <name evidence="8" type="primary">purA</name>
    <name evidence="11" type="ORF">CCE28_15355</name>
</gene>
<evidence type="ECO:0000256" key="9">
    <source>
        <dbReference type="PROSITE-ProRule" id="PRU10134"/>
    </source>
</evidence>
<dbReference type="InterPro" id="IPR001114">
    <property type="entry name" value="Adenylosuccinate_synthetase"/>
</dbReference>
<dbReference type="GO" id="GO:0005737">
    <property type="term" value="C:cytoplasm"/>
    <property type="evidence" value="ECO:0007669"/>
    <property type="project" value="UniProtKB-SubCell"/>
</dbReference>
<dbReference type="GO" id="GO:0005525">
    <property type="term" value="F:GTP binding"/>
    <property type="evidence" value="ECO:0007669"/>
    <property type="project" value="UniProtKB-UniRule"/>
</dbReference>
<comment type="subunit">
    <text evidence="1 8">Homodimer.</text>
</comment>
<reference evidence="11 12" key="1">
    <citation type="submission" date="2017-06" db="EMBL/GenBank/DDBJ databases">
        <title>Draft genome sequence of anaerobic fermentative bacterium Anaeromicrobium sediminis DY2726D isolated from West Pacific Ocean sediments.</title>
        <authorList>
            <person name="Zeng X."/>
        </authorList>
    </citation>
    <scope>NUCLEOTIDE SEQUENCE [LARGE SCALE GENOMIC DNA]</scope>
    <source>
        <strain evidence="11 12">DY2726D</strain>
    </source>
</reference>
<dbReference type="FunFam" id="1.10.300.10:FF:000001">
    <property type="entry name" value="Adenylosuccinate synthetase"/>
    <property type="match status" value="1"/>
</dbReference>
<feature type="active site" evidence="9">
    <location>
        <position position="139"/>
    </location>
</feature>
<feature type="binding site" evidence="8">
    <location>
        <position position="40"/>
    </location>
    <ligand>
        <name>Mg(2+)</name>
        <dbReference type="ChEBI" id="CHEBI:18420"/>
    </ligand>
</feature>
<feature type="binding site" evidence="8">
    <location>
        <begin position="40"/>
        <end position="42"/>
    </location>
    <ligand>
        <name>GTP</name>
        <dbReference type="ChEBI" id="CHEBI:37565"/>
    </ligand>
</feature>
<feature type="active site" description="Proton acceptor" evidence="8">
    <location>
        <position position="13"/>
    </location>
</feature>
<dbReference type="GO" id="GO:0004019">
    <property type="term" value="F:adenylosuccinate synthase activity"/>
    <property type="evidence" value="ECO:0007669"/>
    <property type="project" value="UniProtKB-UniRule"/>
</dbReference>
<keyword evidence="4 8" id="KW-0547">Nucleotide-binding</keyword>
<dbReference type="InterPro" id="IPR042111">
    <property type="entry name" value="Adenylosuccinate_synth_dom3"/>
</dbReference>
<evidence type="ECO:0000256" key="8">
    <source>
        <dbReference type="HAMAP-Rule" id="MF_00011"/>
    </source>
</evidence>
<dbReference type="InterPro" id="IPR018220">
    <property type="entry name" value="Adenylosuccin_syn_GTP-bd"/>
</dbReference>
<comment type="function">
    <text evidence="8">Plays an important role in the de novo pathway of purine nucleotide biosynthesis. Catalyzes the first committed step in the biosynthesis of AMP from IMP.</text>
</comment>
<keyword evidence="8" id="KW-0963">Cytoplasm</keyword>
<dbReference type="GO" id="GO:0046040">
    <property type="term" value="P:IMP metabolic process"/>
    <property type="evidence" value="ECO:0007669"/>
    <property type="project" value="TreeGrafter"/>
</dbReference>
<feature type="binding site" evidence="8">
    <location>
        <begin position="298"/>
        <end position="304"/>
    </location>
    <ligand>
        <name>substrate</name>
    </ligand>
</feature>
<dbReference type="PROSITE" id="PS00513">
    <property type="entry name" value="ADENYLOSUCCIN_SYN_2"/>
    <property type="match status" value="1"/>
</dbReference>
<evidence type="ECO:0000256" key="3">
    <source>
        <dbReference type="ARBA" id="ARBA00022723"/>
    </source>
</evidence>
<accession>A0A267MI53</accession>
<feature type="binding site" evidence="8">
    <location>
        <position position="13"/>
    </location>
    <ligand>
        <name>Mg(2+)</name>
        <dbReference type="ChEBI" id="CHEBI:18420"/>
    </ligand>
</feature>
<dbReference type="PROSITE" id="PS01266">
    <property type="entry name" value="ADENYLOSUCCIN_SYN_1"/>
    <property type="match status" value="1"/>
</dbReference>
<dbReference type="Pfam" id="PF00709">
    <property type="entry name" value="Adenylsucc_synt"/>
    <property type="match status" value="1"/>
</dbReference>
<evidence type="ECO:0000256" key="7">
    <source>
        <dbReference type="ARBA" id="ARBA00023134"/>
    </source>
</evidence>
<dbReference type="SMART" id="SM00788">
    <property type="entry name" value="Adenylsucc_synt"/>
    <property type="match status" value="1"/>
</dbReference>